<organism evidence="3 4">
    <name type="scientific">Sphingosinicella soli</name>
    <dbReference type="NCBI Taxonomy" id="333708"/>
    <lineage>
        <taxon>Bacteria</taxon>
        <taxon>Pseudomonadati</taxon>
        <taxon>Pseudomonadota</taxon>
        <taxon>Alphaproteobacteria</taxon>
        <taxon>Sphingomonadales</taxon>
        <taxon>Sphingosinicellaceae</taxon>
        <taxon>Sphingosinicella</taxon>
    </lineage>
</organism>
<evidence type="ECO:0000256" key="1">
    <source>
        <dbReference type="SAM" id="MobiDB-lite"/>
    </source>
</evidence>
<evidence type="ECO:0000313" key="4">
    <source>
        <dbReference type="Proteomes" id="UP000566324"/>
    </source>
</evidence>
<evidence type="ECO:0000256" key="2">
    <source>
        <dbReference type="SAM" id="Phobius"/>
    </source>
</evidence>
<gene>
    <name evidence="3" type="ORF">GGQ98_002113</name>
</gene>
<keyword evidence="2" id="KW-0472">Membrane</keyword>
<keyword evidence="2" id="KW-1133">Transmembrane helix</keyword>
<comment type="caution">
    <text evidence="3">The sequence shown here is derived from an EMBL/GenBank/DDBJ whole genome shotgun (WGS) entry which is preliminary data.</text>
</comment>
<name>A0A7W7B1V5_9SPHN</name>
<feature type="compositionally biased region" description="Pro residues" evidence="1">
    <location>
        <begin position="107"/>
        <end position="131"/>
    </location>
</feature>
<dbReference type="AlphaFoldDB" id="A0A7W7B1V5"/>
<evidence type="ECO:0000313" key="3">
    <source>
        <dbReference type="EMBL" id="MBB4632488.1"/>
    </source>
</evidence>
<dbReference type="Proteomes" id="UP000566324">
    <property type="component" value="Unassembled WGS sequence"/>
</dbReference>
<sequence length="131" mass="14475">MSEESFFKRVRARIAAIERKQWIIGGLSLTMTTIIMYTFLIENRFGYMKPDPIIAYFKNWDDGRSRDEALAQQEEEERLMQEQAEAVAAQLDIAAEEAESAAAPAEPAAPPGPPEPAEPAAPAEPPEPASE</sequence>
<accession>A0A7W7B1V5</accession>
<feature type="transmembrane region" description="Helical" evidence="2">
    <location>
        <begin position="21"/>
        <end position="40"/>
    </location>
</feature>
<dbReference type="EMBL" id="JACHNZ010000022">
    <property type="protein sequence ID" value="MBB4632488.1"/>
    <property type="molecule type" value="Genomic_DNA"/>
</dbReference>
<protein>
    <submittedName>
        <fullName evidence="3">Uncharacterized protein</fullName>
    </submittedName>
</protein>
<proteinExistence type="predicted"/>
<keyword evidence="4" id="KW-1185">Reference proteome</keyword>
<dbReference type="RefSeq" id="WP_184069184.1">
    <property type="nucleotide sequence ID" value="NZ_JACHNZ010000022.1"/>
</dbReference>
<feature type="region of interest" description="Disordered" evidence="1">
    <location>
        <begin position="90"/>
        <end position="131"/>
    </location>
</feature>
<reference evidence="3 4" key="1">
    <citation type="submission" date="2020-08" db="EMBL/GenBank/DDBJ databases">
        <title>Genomic Encyclopedia of Type Strains, Phase IV (KMG-IV): sequencing the most valuable type-strain genomes for metagenomic binning, comparative biology and taxonomic classification.</title>
        <authorList>
            <person name="Goeker M."/>
        </authorList>
    </citation>
    <scope>NUCLEOTIDE SEQUENCE [LARGE SCALE GENOMIC DNA]</scope>
    <source>
        <strain evidence="3 4">DSM 17328</strain>
    </source>
</reference>
<keyword evidence="2" id="KW-0812">Transmembrane</keyword>